<feature type="domain" description="Glycosyltransferase 2-like" evidence="7">
    <location>
        <begin position="27"/>
        <end position="149"/>
    </location>
</feature>
<name>A0A8T8K630_9EURY</name>
<evidence type="ECO:0000256" key="4">
    <source>
        <dbReference type="ARBA" id="ARBA00022679"/>
    </source>
</evidence>
<protein>
    <submittedName>
        <fullName evidence="8">Glycosyltransferase</fullName>
    </submittedName>
</protein>
<dbReference type="GeneID" id="64820337"/>
<evidence type="ECO:0000256" key="2">
    <source>
        <dbReference type="ARBA" id="ARBA00006739"/>
    </source>
</evidence>
<dbReference type="SUPFAM" id="SSF53448">
    <property type="entry name" value="Nucleotide-diphospho-sugar transferases"/>
    <property type="match status" value="1"/>
</dbReference>
<comment type="similarity">
    <text evidence="2">Belongs to the glycosyltransferase 2 family.</text>
</comment>
<dbReference type="InterPro" id="IPR029044">
    <property type="entry name" value="Nucleotide-diphossugar_trans"/>
</dbReference>
<sequence length="574" mass="64229">MSWFILILLFLITSLKNKKPSAEMTVSVVIPAFNESKTVANVVKAALSLDYVTEVIVVDDGSQDNTGELAKNAGAKVFSHMRNLGKGSAIKTGFKVSKGDIIAFIDADLENISPKQVEKIIQPILEGKADITKTKFKRKAGRVTELTAKPLLNFFFPEIKFDQPLSGQFAGKRTSLSKIRFEEDYGVDVGIVLDADVQGLKIKEVDIGSIHHDMSTLTELNVVANEVVRTIVDRALEYGRVTMMDSLGRYIRMGILGISLASLGVFSLFFIRQVPPALGIIIGLIGVVIAAYYIVKLIKRSLNILWRKDGRTQSLKSFTYMHFPILVSSLILLAMLSTLLGAVSVDEGKISIEPASRNLIIWRNTTDNRTFDVRGPYTVDSALENEDTIIRSPKEALDTLGLKNDDKLFINGQGYVLKQPRPGEENILRIPREARLNLNVEIRETIPDGNIRKVFDNLYVQKALTLQGNVSENLTLEEGVIIKTNTQSARTIDIYMNGEKITSTRGILRNGTYNIFINEVRVRTITWNEDNPQLTYYAYWGSHELRVEILNTVNSDMEFATSSQGRFLNFYFNN</sequence>
<proteinExistence type="inferred from homology"/>
<keyword evidence="3" id="KW-0328">Glycosyltransferase</keyword>
<dbReference type="CDD" id="cd04179">
    <property type="entry name" value="DPM_DPG-synthase_like"/>
    <property type="match status" value="1"/>
</dbReference>
<evidence type="ECO:0000313" key="9">
    <source>
        <dbReference type="Proteomes" id="UP000681041"/>
    </source>
</evidence>
<dbReference type="PANTHER" id="PTHR48090:SF10">
    <property type="entry name" value="GLUCOSYL-3-PHOSPHOGLYCERATE SYNTHASE"/>
    <property type="match status" value="1"/>
</dbReference>
<keyword evidence="6" id="KW-1133">Transmembrane helix</keyword>
<dbReference type="Proteomes" id="UP000681041">
    <property type="component" value="Chromosome"/>
</dbReference>
<feature type="transmembrane region" description="Helical" evidence="6">
    <location>
        <begin position="250"/>
        <end position="271"/>
    </location>
</feature>
<feature type="transmembrane region" description="Helical" evidence="6">
    <location>
        <begin position="319"/>
        <end position="343"/>
    </location>
</feature>
<dbReference type="EMBL" id="CP058560">
    <property type="protein sequence ID" value="QUH23379.1"/>
    <property type="molecule type" value="Genomic_DNA"/>
</dbReference>
<feature type="transmembrane region" description="Helical" evidence="6">
    <location>
        <begin position="277"/>
        <end position="298"/>
    </location>
</feature>
<dbReference type="RefSeq" id="WP_211532336.1">
    <property type="nucleotide sequence ID" value="NZ_CP058560.1"/>
</dbReference>
<keyword evidence="9" id="KW-1185">Reference proteome</keyword>
<dbReference type="InterPro" id="IPR050256">
    <property type="entry name" value="Glycosyltransferase_2"/>
</dbReference>
<dbReference type="PANTHER" id="PTHR48090">
    <property type="entry name" value="UNDECAPRENYL-PHOSPHATE 4-DEOXY-4-FORMAMIDO-L-ARABINOSE TRANSFERASE-RELATED"/>
    <property type="match status" value="1"/>
</dbReference>
<dbReference type="AlphaFoldDB" id="A0A8T8K630"/>
<keyword evidence="6" id="KW-0812">Transmembrane</keyword>
<keyword evidence="5" id="KW-0460">Magnesium</keyword>
<keyword evidence="4" id="KW-0808">Transferase</keyword>
<accession>A0A8T8K630</accession>
<keyword evidence="6" id="KW-0472">Membrane</keyword>
<gene>
    <name evidence="8" type="ORF">HYG87_06190</name>
</gene>
<evidence type="ECO:0000313" key="8">
    <source>
        <dbReference type="EMBL" id="QUH23379.1"/>
    </source>
</evidence>
<evidence type="ECO:0000256" key="3">
    <source>
        <dbReference type="ARBA" id="ARBA00022676"/>
    </source>
</evidence>
<dbReference type="KEGG" id="meme:HYG87_06190"/>
<reference evidence="8" key="1">
    <citation type="submission" date="2020-07" db="EMBL/GenBank/DDBJ databases">
        <title>Methanobacterium. sp. MethCan genome.</title>
        <authorList>
            <person name="Postec A."/>
            <person name="Quemeneur M."/>
        </authorList>
    </citation>
    <scope>NUCLEOTIDE SEQUENCE</scope>
    <source>
        <strain evidence="8">MethCAN</strain>
    </source>
</reference>
<evidence type="ECO:0000256" key="6">
    <source>
        <dbReference type="SAM" id="Phobius"/>
    </source>
</evidence>
<dbReference type="Pfam" id="PF00535">
    <property type="entry name" value="Glycos_transf_2"/>
    <property type="match status" value="1"/>
</dbReference>
<dbReference type="OrthoDB" id="11098at2157"/>
<dbReference type="GO" id="GO:0016757">
    <property type="term" value="F:glycosyltransferase activity"/>
    <property type="evidence" value="ECO:0007669"/>
    <property type="project" value="UniProtKB-KW"/>
</dbReference>
<evidence type="ECO:0000256" key="5">
    <source>
        <dbReference type="ARBA" id="ARBA00022842"/>
    </source>
</evidence>
<dbReference type="Gene3D" id="3.90.550.10">
    <property type="entry name" value="Spore Coat Polysaccharide Biosynthesis Protein SpsA, Chain A"/>
    <property type="match status" value="1"/>
</dbReference>
<comment type="cofactor">
    <cofactor evidence="1">
        <name>Mg(2+)</name>
        <dbReference type="ChEBI" id="CHEBI:18420"/>
    </cofactor>
</comment>
<organism evidence="8 9">
    <name type="scientific">Methanobacterium alkalithermotolerans</name>
    <dbReference type="NCBI Taxonomy" id="2731220"/>
    <lineage>
        <taxon>Archaea</taxon>
        <taxon>Methanobacteriati</taxon>
        <taxon>Methanobacteriota</taxon>
        <taxon>Methanomada group</taxon>
        <taxon>Methanobacteria</taxon>
        <taxon>Methanobacteriales</taxon>
        <taxon>Methanobacteriaceae</taxon>
        <taxon>Methanobacterium</taxon>
    </lineage>
</organism>
<dbReference type="InterPro" id="IPR001173">
    <property type="entry name" value="Glyco_trans_2-like"/>
</dbReference>
<evidence type="ECO:0000259" key="7">
    <source>
        <dbReference type="Pfam" id="PF00535"/>
    </source>
</evidence>
<evidence type="ECO:0000256" key="1">
    <source>
        <dbReference type="ARBA" id="ARBA00001946"/>
    </source>
</evidence>